<protein>
    <submittedName>
        <fullName evidence="1">Uncharacterized protein</fullName>
    </submittedName>
</protein>
<evidence type="ECO:0000313" key="1">
    <source>
        <dbReference type="EMBL" id="TCC95022.1"/>
    </source>
</evidence>
<dbReference type="OrthoDB" id="773297at2"/>
<organism evidence="1 2">
    <name type="scientific">Pedobacter hiemivivus</name>
    <dbReference type="NCBI Taxonomy" id="2530454"/>
    <lineage>
        <taxon>Bacteria</taxon>
        <taxon>Pseudomonadati</taxon>
        <taxon>Bacteroidota</taxon>
        <taxon>Sphingobacteriia</taxon>
        <taxon>Sphingobacteriales</taxon>
        <taxon>Sphingobacteriaceae</taxon>
        <taxon>Pedobacter</taxon>
    </lineage>
</organism>
<dbReference type="EMBL" id="SJSM01000010">
    <property type="protein sequence ID" value="TCC95022.1"/>
    <property type="molecule type" value="Genomic_DNA"/>
</dbReference>
<gene>
    <name evidence="1" type="ORF">EZ444_16070</name>
</gene>
<sequence>MKQKFKITLPQDFEIICLVLSCDPAKVLQDYINGISIPKTLTAHPDDPLGENINLFLEYTKSQDPTAVQNKMIKFLKKAGYDNELKEIAKLEIEQPELEAKTRVVIDKWCVRAAEFRKTLRTKTTDFKIVGHDN</sequence>
<accession>A0A4R0N8C3</accession>
<name>A0A4R0N8C3_9SPHI</name>
<comment type="caution">
    <text evidence="1">The sequence shown here is derived from an EMBL/GenBank/DDBJ whole genome shotgun (WGS) entry which is preliminary data.</text>
</comment>
<dbReference type="RefSeq" id="WP_131610170.1">
    <property type="nucleotide sequence ID" value="NZ_SJSM01000010.1"/>
</dbReference>
<reference evidence="1 2" key="1">
    <citation type="submission" date="2019-02" db="EMBL/GenBank/DDBJ databases">
        <title>Pedobacter sp. RP-3-8 sp. nov., isolated from Arctic soil.</title>
        <authorList>
            <person name="Dahal R.H."/>
        </authorList>
    </citation>
    <scope>NUCLEOTIDE SEQUENCE [LARGE SCALE GENOMIC DNA]</scope>
    <source>
        <strain evidence="1 2">RP-3-8</strain>
    </source>
</reference>
<proteinExistence type="predicted"/>
<dbReference type="AlphaFoldDB" id="A0A4R0N8C3"/>
<evidence type="ECO:0000313" key="2">
    <source>
        <dbReference type="Proteomes" id="UP000291117"/>
    </source>
</evidence>
<keyword evidence="2" id="KW-1185">Reference proteome</keyword>
<dbReference type="Proteomes" id="UP000291117">
    <property type="component" value="Unassembled WGS sequence"/>
</dbReference>